<keyword evidence="2" id="KW-0732">Signal</keyword>
<protein>
    <recommendedName>
        <fullName evidence="5">YusW-like protein</fullName>
    </recommendedName>
</protein>
<dbReference type="EMBL" id="PZJJ01000022">
    <property type="protein sequence ID" value="PTL38228.1"/>
    <property type="molecule type" value="Genomic_DNA"/>
</dbReference>
<proteinExistence type="predicted"/>
<feature type="compositionally biased region" description="Low complexity" evidence="1">
    <location>
        <begin position="29"/>
        <end position="50"/>
    </location>
</feature>
<reference evidence="3 4" key="1">
    <citation type="submission" date="2018-03" db="EMBL/GenBank/DDBJ databases">
        <title>Alkalicoccus saliphilus sp. nov., isolated from a mineral pool.</title>
        <authorList>
            <person name="Zhao B."/>
        </authorList>
    </citation>
    <scope>NUCLEOTIDE SEQUENCE [LARGE SCALE GENOMIC DNA]</scope>
    <source>
        <strain evidence="3 4">6AG</strain>
    </source>
</reference>
<dbReference type="Pfam" id="PF14039">
    <property type="entry name" value="YusW"/>
    <property type="match status" value="2"/>
</dbReference>
<evidence type="ECO:0000313" key="3">
    <source>
        <dbReference type="EMBL" id="PTL38228.1"/>
    </source>
</evidence>
<evidence type="ECO:0000256" key="1">
    <source>
        <dbReference type="SAM" id="MobiDB-lite"/>
    </source>
</evidence>
<feature type="signal peptide" evidence="2">
    <location>
        <begin position="1"/>
        <end position="18"/>
    </location>
</feature>
<dbReference type="OrthoDB" id="2425776at2"/>
<evidence type="ECO:0008006" key="5">
    <source>
        <dbReference type="Google" id="ProtNLM"/>
    </source>
</evidence>
<dbReference type="InterPro" id="IPR025623">
    <property type="entry name" value="YusW"/>
</dbReference>
<sequence length="308" mass="33867">MKKVITGLTALTFLAACGGLNSVEPEQNTTSAGEAEEAGTAVNESQQNESESSEENGEVSTGENAAENSADENTGEEAEADEETSSDETASGVNAEDVTEFDLHIEFQDDTEWEYELERDDLDDTEVDRDGEESLSGEAALEEIEGILSEMTINTDRPLEDMIQEALEATGASADEVDDVDLEIKFSDGEEITIDHEGRQQAADYGAVREFDLDIDFFNGEDLEYDYEADDPEGEIERRDGSEAEGAAAIQEIEALLENITISMDRSISDMKEEVLSELDIAEDEVEDFDIEVEYENGETVKFKHDVE</sequence>
<dbReference type="Proteomes" id="UP000240509">
    <property type="component" value="Unassembled WGS sequence"/>
</dbReference>
<dbReference type="PROSITE" id="PS51257">
    <property type="entry name" value="PROKAR_LIPOPROTEIN"/>
    <property type="match status" value="1"/>
</dbReference>
<dbReference type="AlphaFoldDB" id="A0A2T4U495"/>
<comment type="caution">
    <text evidence="3">The sequence shown here is derived from an EMBL/GenBank/DDBJ whole genome shotgun (WGS) entry which is preliminary data.</text>
</comment>
<feature type="compositionally biased region" description="Acidic residues" evidence="1">
    <location>
        <begin position="69"/>
        <end position="86"/>
    </location>
</feature>
<evidence type="ECO:0000313" key="4">
    <source>
        <dbReference type="Proteomes" id="UP000240509"/>
    </source>
</evidence>
<accession>A0A2T4U495</accession>
<dbReference type="RefSeq" id="WP_107585576.1">
    <property type="nucleotide sequence ID" value="NZ_PZJJ01000022.1"/>
</dbReference>
<evidence type="ECO:0000256" key="2">
    <source>
        <dbReference type="SAM" id="SignalP"/>
    </source>
</evidence>
<feature type="compositionally biased region" description="Acidic residues" evidence="1">
    <location>
        <begin position="108"/>
        <end position="136"/>
    </location>
</feature>
<keyword evidence="4" id="KW-1185">Reference proteome</keyword>
<organism evidence="3 4">
    <name type="scientific">Alkalicoccus saliphilus</name>
    <dbReference type="NCBI Taxonomy" id="200989"/>
    <lineage>
        <taxon>Bacteria</taxon>
        <taxon>Bacillati</taxon>
        <taxon>Bacillota</taxon>
        <taxon>Bacilli</taxon>
        <taxon>Bacillales</taxon>
        <taxon>Bacillaceae</taxon>
        <taxon>Alkalicoccus</taxon>
    </lineage>
</organism>
<feature type="region of interest" description="Disordered" evidence="1">
    <location>
        <begin position="18"/>
        <end position="136"/>
    </location>
</feature>
<feature type="chain" id="PRO_5039664015" description="YusW-like protein" evidence="2">
    <location>
        <begin position="19"/>
        <end position="308"/>
    </location>
</feature>
<gene>
    <name evidence="3" type="ORF">C6Y45_12555</name>
</gene>
<name>A0A2T4U495_9BACI</name>